<feature type="non-terminal residue" evidence="1">
    <location>
        <position position="1"/>
    </location>
</feature>
<protein>
    <submittedName>
        <fullName evidence="1">Uncharacterized protein</fullName>
    </submittedName>
</protein>
<sequence>MQVAYDIEEMRRKKVYLEGEIIVYRHLLDSYGIYE</sequence>
<gene>
    <name evidence="1" type="ORF">SMN809_LOCUS55833</name>
</gene>
<proteinExistence type="predicted"/>
<reference evidence="1" key="1">
    <citation type="submission" date="2021-02" db="EMBL/GenBank/DDBJ databases">
        <authorList>
            <person name="Nowell W R."/>
        </authorList>
    </citation>
    <scope>NUCLEOTIDE SEQUENCE</scope>
</reference>
<accession>A0A8S3DL16</accession>
<comment type="caution">
    <text evidence="1">The sequence shown here is derived from an EMBL/GenBank/DDBJ whole genome shotgun (WGS) entry which is preliminary data.</text>
</comment>
<name>A0A8S3DL16_9BILA</name>
<dbReference type="AlphaFoldDB" id="A0A8S3DL16"/>
<dbReference type="EMBL" id="CAJOBI010198272">
    <property type="protein sequence ID" value="CAF4983143.1"/>
    <property type="molecule type" value="Genomic_DNA"/>
</dbReference>
<dbReference type="Proteomes" id="UP000676336">
    <property type="component" value="Unassembled WGS sequence"/>
</dbReference>
<evidence type="ECO:0000313" key="1">
    <source>
        <dbReference type="EMBL" id="CAF4983143.1"/>
    </source>
</evidence>
<evidence type="ECO:0000313" key="2">
    <source>
        <dbReference type="Proteomes" id="UP000676336"/>
    </source>
</evidence>
<organism evidence="1 2">
    <name type="scientific">Rotaria magnacalcarata</name>
    <dbReference type="NCBI Taxonomy" id="392030"/>
    <lineage>
        <taxon>Eukaryota</taxon>
        <taxon>Metazoa</taxon>
        <taxon>Spiralia</taxon>
        <taxon>Gnathifera</taxon>
        <taxon>Rotifera</taxon>
        <taxon>Eurotatoria</taxon>
        <taxon>Bdelloidea</taxon>
        <taxon>Philodinida</taxon>
        <taxon>Philodinidae</taxon>
        <taxon>Rotaria</taxon>
    </lineage>
</organism>